<dbReference type="GO" id="GO:0043022">
    <property type="term" value="F:ribosome binding"/>
    <property type="evidence" value="ECO:0007669"/>
    <property type="project" value="InterPro"/>
</dbReference>
<keyword evidence="2 3" id="KW-0648">Protein biosynthesis</keyword>
<proteinExistence type="inferred from homology"/>
<comment type="similarity">
    <text evidence="3">Belongs to the eIF-6 family.</text>
</comment>
<dbReference type="NCBIfam" id="TIGR00323">
    <property type="entry name" value="eIF-6"/>
    <property type="match status" value="1"/>
</dbReference>
<protein>
    <recommendedName>
        <fullName evidence="3">Translation initiation factor 6</fullName>
        <shortName evidence="3">aIF-6</shortName>
    </recommendedName>
</protein>
<evidence type="ECO:0000313" key="4">
    <source>
        <dbReference type="EMBL" id="HGN37326.1"/>
    </source>
</evidence>
<dbReference type="HAMAP" id="MF_00032">
    <property type="entry name" value="eIF_6"/>
    <property type="match status" value="1"/>
</dbReference>
<accession>A0A7J3JQN2</accession>
<comment type="function">
    <text evidence="3">Binds to the 50S ribosomal subunit and prevents its association with the 30S ribosomal subunit to form the 70S initiation complex.</text>
</comment>
<dbReference type="PANTHER" id="PTHR10784">
    <property type="entry name" value="TRANSLATION INITIATION FACTOR 6"/>
    <property type="match status" value="1"/>
</dbReference>
<keyword evidence="1 3" id="KW-0396">Initiation factor</keyword>
<evidence type="ECO:0000256" key="1">
    <source>
        <dbReference type="ARBA" id="ARBA00022540"/>
    </source>
</evidence>
<evidence type="ECO:0000313" key="5">
    <source>
        <dbReference type="EMBL" id="HGQ18362.1"/>
    </source>
</evidence>
<dbReference type="Pfam" id="PF01912">
    <property type="entry name" value="eIF-6"/>
    <property type="match status" value="1"/>
</dbReference>
<dbReference type="EMBL" id="DTAI01000216">
    <property type="protein sequence ID" value="HGN37326.1"/>
    <property type="molecule type" value="Genomic_DNA"/>
</dbReference>
<dbReference type="Gene3D" id="3.75.10.10">
    <property type="entry name" value="L-arginine/glycine Amidinotransferase, Chain A"/>
    <property type="match status" value="1"/>
</dbReference>
<dbReference type="InterPro" id="IPR002769">
    <property type="entry name" value="eIF6"/>
</dbReference>
<dbReference type="SMART" id="SM00654">
    <property type="entry name" value="eIF6"/>
    <property type="match status" value="1"/>
</dbReference>
<evidence type="ECO:0000256" key="2">
    <source>
        <dbReference type="ARBA" id="ARBA00022917"/>
    </source>
</evidence>
<gene>
    <name evidence="3" type="primary">eif6</name>
    <name evidence="4" type="ORF">ENT87_07265</name>
    <name evidence="5" type="ORF">ENU30_05250</name>
</gene>
<name>A0A7J3JQN2_9CREN</name>
<organism evidence="5">
    <name type="scientific">Ignisphaera aggregans</name>
    <dbReference type="NCBI Taxonomy" id="334771"/>
    <lineage>
        <taxon>Archaea</taxon>
        <taxon>Thermoproteota</taxon>
        <taxon>Thermoprotei</taxon>
        <taxon>Desulfurococcales</taxon>
        <taxon>Desulfurococcaceae</taxon>
        <taxon>Ignisphaera</taxon>
    </lineage>
</organism>
<evidence type="ECO:0000256" key="3">
    <source>
        <dbReference type="HAMAP-Rule" id="MF_00032"/>
    </source>
</evidence>
<dbReference type="SUPFAM" id="SSF55909">
    <property type="entry name" value="Pentein"/>
    <property type="match status" value="1"/>
</dbReference>
<comment type="caution">
    <text evidence="5">The sequence shown here is derived from an EMBL/GenBank/DDBJ whole genome shotgun (WGS) entry which is preliminary data.</text>
</comment>
<dbReference type="PIRSF" id="PIRSF006413">
    <property type="entry name" value="IF-6"/>
    <property type="match status" value="1"/>
</dbReference>
<dbReference type="GO" id="GO:0042256">
    <property type="term" value="P:cytosolic ribosome assembly"/>
    <property type="evidence" value="ECO:0007669"/>
    <property type="project" value="InterPro"/>
</dbReference>
<reference evidence="5" key="1">
    <citation type="journal article" date="2020" name="mSystems">
        <title>Genome- and Community-Level Interaction Insights into Carbon Utilization and Element Cycling Functions of Hydrothermarchaeota in Hydrothermal Sediment.</title>
        <authorList>
            <person name="Zhou Z."/>
            <person name="Liu Y."/>
            <person name="Xu W."/>
            <person name="Pan J."/>
            <person name="Luo Z.H."/>
            <person name="Li M."/>
        </authorList>
    </citation>
    <scope>NUCLEOTIDE SEQUENCE [LARGE SCALE GENOMIC DNA]</scope>
    <source>
        <strain evidence="4">SpSt-618</strain>
        <strain evidence="5">SpSt-657</strain>
    </source>
</reference>
<dbReference type="AlphaFoldDB" id="A0A7J3JQN2"/>
<sequence length="223" mass="24165">MIIERISYKGNPNIGVYIFVNDKISLVPRDADPKFIQTIQDILHVPVVKTSIGDMEVIGILIAGNNKGMILPHIVKEYEYRAIKNAFDGNISIVKTRFTALGNVCLVNDFAAYISSLAYEEIKNAVRDALEVEVIEKGFIADIPTVGSAAYVNNVGGVVHPDAVEEEVLFLSNLFKIRVDVGTVNFGVGFIKSGLTGNSHGLLVGARTTGPEIMRLSKVFGGV</sequence>
<dbReference type="EMBL" id="DTBZ01000099">
    <property type="protein sequence ID" value="HGQ18362.1"/>
    <property type="molecule type" value="Genomic_DNA"/>
</dbReference>
<dbReference type="GO" id="GO:0003743">
    <property type="term" value="F:translation initiation factor activity"/>
    <property type="evidence" value="ECO:0007669"/>
    <property type="project" value="UniProtKB-UniRule"/>
</dbReference>